<dbReference type="PANTHER" id="PTHR43236:SF1">
    <property type="entry name" value="BLL7220 PROTEIN"/>
    <property type="match status" value="1"/>
</dbReference>
<dbReference type="AlphaFoldDB" id="A0A9D1ZQJ8"/>
<feature type="compositionally biased region" description="Basic residues" evidence="2">
    <location>
        <begin position="1"/>
        <end position="12"/>
    </location>
</feature>
<evidence type="ECO:0000313" key="5">
    <source>
        <dbReference type="Proteomes" id="UP000824134"/>
    </source>
</evidence>
<evidence type="ECO:0000256" key="1">
    <source>
        <dbReference type="ARBA" id="ARBA00007227"/>
    </source>
</evidence>
<sequence>MARFTTQRRKRQPSPSRQRANYLARQERDFLAQLISLRKEAGLTQQDVAEKLGVSQQAISKFESLDSSPTLSTAMSYAHAVQALVHFEAILDNGRFEAFGENWISTTIQEAPPIPGEAPEPSESTLDVTPEHFISTQGAEAFVGALQSDLALAARKQSPTDSFTGTQKQWIHNVAQKATCRIDGLPQYDASKLRVVANRIPSLTVNPEGFAALSELLAGAGVCLVYSELLPGAKMSGVSFQIENTPIIGISGSGKRLDKVLFTLMHEIAHVLNGDISLEAAPILHGDKTSAGKIEQREDAANKLAEELIFAGNTVPIPPNPRRASYKWAYQQAEELGVNYIVLVGRLQNDDVLTWRQLSKDAPQVIDYLERWE</sequence>
<name>A0A9D1ZQJ8_9MICC</name>
<dbReference type="InterPro" id="IPR001387">
    <property type="entry name" value="Cro/C1-type_HTH"/>
</dbReference>
<gene>
    <name evidence="4" type="ORF">H9821_02970</name>
</gene>
<dbReference type="Pfam" id="PF06114">
    <property type="entry name" value="Peptidase_M78"/>
    <property type="match status" value="1"/>
</dbReference>
<dbReference type="PROSITE" id="PS50943">
    <property type="entry name" value="HTH_CROC1"/>
    <property type="match status" value="1"/>
</dbReference>
<feature type="region of interest" description="Disordered" evidence="2">
    <location>
        <begin position="1"/>
        <end position="20"/>
    </location>
</feature>
<dbReference type="InterPro" id="IPR010982">
    <property type="entry name" value="Lambda_DNA-bd_dom_sf"/>
</dbReference>
<comment type="similarity">
    <text evidence="1">Belongs to the short-chain fatty acyl-CoA assimilation regulator (ScfR) family.</text>
</comment>
<reference evidence="4" key="2">
    <citation type="submission" date="2021-04" db="EMBL/GenBank/DDBJ databases">
        <authorList>
            <person name="Gilroy R."/>
        </authorList>
    </citation>
    <scope>NUCLEOTIDE SEQUENCE</scope>
    <source>
        <strain evidence="4">ChiHjej12B11-9195</strain>
    </source>
</reference>
<dbReference type="GO" id="GO:0003677">
    <property type="term" value="F:DNA binding"/>
    <property type="evidence" value="ECO:0007669"/>
    <property type="project" value="InterPro"/>
</dbReference>
<reference evidence="4" key="1">
    <citation type="journal article" date="2021" name="PeerJ">
        <title>Extensive microbial diversity within the chicken gut microbiome revealed by metagenomics and culture.</title>
        <authorList>
            <person name="Gilroy R."/>
            <person name="Ravi A."/>
            <person name="Getino M."/>
            <person name="Pursley I."/>
            <person name="Horton D.L."/>
            <person name="Alikhan N.F."/>
            <person name="Baker D."/>
            <person name="Gharbi K."/>
            <person name="Hall N."/>
            <person name="Watson M."/>
            <person name="Adriaenssens E.M."/>
            <person name="Foster-Nyarko E."/>
            <person name="Jarju S."/>
            <person name="Secka A."/>
            <person name="Antonio M."/>
            <person name="Oren A."/>
            <person name="Chaudhuri R.R."/>
            <person name="La Ragione R."/>
            <person name="Hildebrand F."/>
            <person name="Pallen M.J."/>
        </authorList>
    </citation>
    <scope>NUCLEOTIDE SEQUENCE</scope>
    <source>
        <strain evidence="4">ChiHjej12B11-9195</strain>
    </source>
</reference>
<dbReference type="SUPFAM" id="SSF47413">
    <property type="entry name" value="lambda repressor-like DNA-binding domains"/>
    <property type="match status" value="1"/>
</dbReference>
<dbReference type="CDD" id="cd00093">
    <property type="entry name" value="HTH_XRE"/>
    <property type="match status" value="1"/>
</dbReference>
<dbReference type="InterPro" id="IPR052345">
    <property type="entry name" value="Rad_response_metalloprotease"/>
</dbReference>
<dbReference type="Gene3D" id="1.10.260.40">
    <property type="entry name" value="lambda repressor-like DNA-binding domains"/>
    <property type="match status" value="1"/>
</dbReference>
<feature type="domain" description="HTH cro/C1-type" evidence="3">
    <location>
        <begin position="34"/>
        <end position="87"/>
    </location>
</feature>
<evidence type="ECO:0000259" key="3">
    <source>
        <dbReference type="PROSITE" id="PS50943"/>
    </source>
</evidence>
<comment type="caution">
    <text evidence="4">The sequence shown here is derived from an EMBL/GenBank/DDBJ whole genome shotgun (WGS) entry which is preliminary data.</text>
</comment>
<dbReference type="Pfam" id="PF01381">
    <property type="entry name" value="HTH_3"/>
    <property type="match status" value="1"/>
</dbReference>
<proteinExistence type="inferred from homology"/>
<protein>
    <submittedName>
        <fullName evidence="4">Helix-turn-helix domain-containing protein</fullName>
    </submittedName>
</protein>
<dbReference type="Proteomes" id="UP000824134">
    <property type="component" value="Unassembled WGS sequence"/>
</dbReference>
<evidence type="ECO:0000313" key="4">
    <source>
        <dbReference type="EMBL" id="HIY94612.1"/>
    </source>
</evidence>
<accession>A0A9D1ZQJ8</accession>
<organism evidence="4 5">
    <name type="scientific">Candidatus Rothia avicola</name>
    <dbReference type="NCBI Taxonomy" id="2840478"/>
    <lineage>
        <taxon>Bacteria</taxon>
        <taxon>Bacillati</taxon>
        <taxon>Actinomycetota</taxon>
        <taxon>Actinomycetes</taxon>
        <taxon>Micrococcales</taxon>
        <taxon>Micrococcaceae</taxon>
        <taxon>Rothia</taxon>
    </lineage>
</organism>
<evidence type="ECO:0000256" key="2">
    <source>
        <dbReference type="SAM" id="MobiDB-lite"/>
    </source>
</evidence>
<dbReference type="InterPro" id="IPR010359">
    <property type="entry name" value="IrrE_HExxH"/>
</dbReference>
<dbReference type="SMART" id="SM00530">
    <property type="entry name" value="HTH_XRE"/>
    <property type="match status" value="1"/>
</dbReference>
<dbReference type="PANTHER" id="PTHR43236">
    <property type="entry name" value="ANTITOXIN HIGA1"/>
    <property type="match status" value="1"/>
</dbReference>
<dbReference type="EMBL" id="DXCN01000027">
    <property type="protein sequence ID" value="HIY94612.1"/>
    <property type="molecule type" value="Genomic_DNA"/>
</dbReference>